<evidence type="ECO:0000313" key="2">
    <source>
        <dbReference type="Proteomes" id="UP001362999"/>
    </source>
</evidence>
<dbReference type="AlphaFoldDB" id="A0AAV9Z1L4"/>
<evidence type="ECO:0000313" key="1">
    <source>
        <dbReference type="EMBL" id="KAK6968895.1"/>
    </source>
</evidence>
<name>A0AAV9Z1L4_9AGAR</name>
<comment type="caution">
    <text evidence="1">The sequence shown here is derived from an EMBL/GenBank/DDBJ whole genome shotgun (WGS) entry which is preliminary data.</text>
</comment>
<reference evidence="1 2" key="1">
    <citation type="journal article" date="2024" name="J Genomics">
        <title>Draft genome sequencing and assembly of Favolaschia claudopus CIRM-BRFM 2984 isolated from oak limbs.</title>
        <authorList>
            <person name="Navarro D."/>
            <person name="Drula E."/>
            <person name="Chaduli D."/>
            <person name="Cazenave R."/>
            <person name="Ahrendt S."/>
            <person name="Wang J."/>
            <person name="Lipzen A."/>
            <person name="Daum C."/>
            <person name="Barry K."/>
            <person name="Grigoriev I.V."/>
            <person name="Favel A."/>
            <person name="Rosso M.N."/>
            <person name="Martin F."/>
        </authorList>
    </citation>
    <scope>NUCLEOTIDE SEQUENCE [LARGE SCALE GENOMIC DNA]</scope>
    <source>
        <strain evidence="1 2">CIRM-BRFM 2984</strain>
    </source>
</reference>
<keyword evidence="2" id="KW-1185">Reference proteome</keyword>
<proteinExistence type="predicted"/>
<protein>
    <submittedName>
        <fullName evidence="1">Uncharacterized protein</fullName>
    </submittedName>
</protein>
<gene>
    <name evidence="1" type="ORF">R3P38DRAFT_2815252</name>
</gene>
<sequence length="255" mass="28785">MLCCSASSLKTPFIQFLFVLPKTQGFSRAIVAPSDQAPLQSASKDLAKASPQVRKISTPRLLQGLRWQNPQHRQARHTGKSATRQIRKSASNCKTPLFPSTDEKLFFSNLDYIGSGLWSCPNFGINAPVLKHSTRVEPMDGLFNRGKATTYRWLSSLNLCEVVLGVHGRQQVRQANPRLGPRKLQRKMFWKCGVPGNVPEMTVKHQPSNVVRSFRVKRWCRLAYGYGAEPYTANQQKCGEHVRRKHRKISDVASI</sequence>
<dbReference type="EMBL" id="JAWWNJ010000241">
    <property type="protein sequence ID" value="KAK6968895.1"/>
    <property type="molecule type" value="Genomic_DNA"/>
</dbReference>
<organism evidence="1 2">
    <name type="scientific">Favolaschia claudopus</name>
    <dbReference type="NCBI Taxonomy" id="2862362"/>
    <lineage>
        <taxon>Eukaryota</taxon>
        <taxon>Fungi</taxon>
        <taxon>Dikarya</taxon>
        <taxon>Basidiomycota</taxon>
        <taxon>Agaricomycotina</taxon>
        <taxon>Agaricomycetes</taxon>
        <taxon>Agaricomycetidae</taxon>
        <taxon>Agaricales</taxon>
        <taxon>Marasmiineae</taxon>
        <taxon>Mycenaceae</taxon>
        <taxon>Favolaschia</taxon>
    </lineage>
</organism>
<dbReference type="Proteomes" id="UP001362999">
    <property type="component" value="Unassembled WGS sequence"/>
</dbReference>
<accession>A0AAV9Z1L4</accession>